<keyword evidence="2" id="KW-1185">Reference proteome</keyword>
<evidence type="ECO:0000313" key="1">
    <source>
        <dbReference type="EMBL" id="VFS89328.1"/>
    </source>
</evidence>
<dbReference type="Proteomes" id="UP000401081">
    <property type="component" value="Unassembled WGS sequence"/>
</dbReference>
<dbReference type="AlphaFoldDB" id="A0A485CX56"/>
<proteinExistence type="predicted"/>
<organism evidence="1 2">
    <name type="scientific">Kluyvera cryocrescens</name>
    <name type="common">Kluyvera citrophila</name>
    <dbReference type="NCBI Taxonomy" id="580"/>
    <lineage>
        <taxon>Bacteria</taxon>
        <taxon>Pseudomonadati</taxon>
        <taxon>Pseudomonadota</taxon>
        <taxon>Gammaproteobacteria</taxon>
        <taxon>Enterobacterales</taxon>
        <taxon>Enterobacteriaceae</taxon>
        <taxon>Kluyvera</taxon>
    </lineage>
</organism>
<protein>
    <submittedName>
        <fullName evidence="1">Bacterial virulence factor</fullName>
    </submittedName>
</protein>
<reference evidence="1 2" key="1">
    <citation type="submission" date="2019-03" db="EMBL/GenBank/DDBJ databases">
        <authorList>
            <consortium name="Pathogen Informatics"/>
        </authorList>
    </citation>
    <scope>NUCLEOTIDE SEQUENCE [LARGE SCALE GENOMIC DNA]</scope>
    <source>
        <strain evidence="1 2">NCTC12993</strain>
    </source>
</reference>
<gene>
    <name evidence="1" type="ORF">NCTC12993_07239</name>
</gene>
<evidence type="ECO:0000313" key="2">
    <source>
        <dbReference type="Proteomes" id="UP000401081"/>
    </source>
</evidence>
<sequence>MAFFGISQAGKSYLISALAAGSNGSLEALYGERRVDFIKEVNPVGGGKEATGLVTRFTRQAPAAPAGYPVPLRLFSEIDLAKILANAWFNDFNHEQLSYQLDQSRVEERLRPFQQRAAQSQHDNGVSQEDVVALWDYLNASFKKVR</sequence>
<name>A0A485CX56_KLUCR</name>
<accession>A0A485CX56</accession>
<dbReference type="EMBL" id="CAADJD010000031">
    <property type="protein sequence ID" value="VFS89328.1"/>
    <property type="molecule type" value="Genomic_DNA"/>
</dbReference>
<dbReference type="InterPro" id="IPR017030">
    <property type="entry name" value="Vir_effector_SfrC"/>
</dbReference>
<dbReference type="Pfam" id="PF10139">
    <property type="entry name" value="Virul_Fac"/>
    <property type="match status" value="1"/>
</dbReference>